<keyword evidence="4" id="KW-1185">Reference proteome</keyword>
<gene>
    <name evidence="3" type="ORF">BDN70DRAFT_934931</name>
</gene>
<feature type="transmembrane region" description="Helical" evidence="2">
    <location>
        <begin position="53"/>
        <end position="72"/>
    </location>
</feature>
<accession>A0A9P5YW45</accession>
<protein>
    <submittedName>
        <fullName evidence="3">Uncharacterized protein</fullName>
    </submittedName>
</protein>
<name>A0A9P5YW45_9AGAR</name>
<keyword evidence="2" id="KW-0812">Transmembrane</keyword>
<evidence type="ECO:0000313" key="3">
    <source>
        <dbReference type="EMBL" id="KAF9476554.1"/>
    </source>
</evidence>
<keyword evidence="2" id="KW-0472">Membrane</keyword>
<feature type="region of interest" description="Disordered" evidence="1">
    <location>
        <begin position="22"/>
        <end position="45"/>
    </location>
</feature>
<comment type="caution">
    <text evidence="3">The sequence shown here is derived from an EMBL/GenBank/DDBJ whole genome shotgun (WGS) entry which is preliminary data.</text>
</comment>
<organism evidence="3 4">
    <name type="scientific">Pholiota conissans</name>
    <dbReference type="NCBI Taxonomy" id="109636"/>
    <lineage>
        <taxon>Eukaryota</taxon>
        <taxon>Fungi</taxon>
        <taxon>Dikarya</taxon>
        <taxon>Basidiomycota</taxon>
        <taxon>Agaricomycotina</taxon>
        <taxon>Agaricomycetes</taxon>
        <taxon>Agaricomycetidae</taxon>
        <taxon>Agaricales</taxon>
        <taxon>Agaricineae</taxon>
        <taxon>Strophariaceae</taxon>
        <taxon>Pholiota</taxon>
    </lineage>
</organism>
<proteinExistence type="predicted"/>
<dbReference type="Proteomes" id="UP000807469">
    <property type="component" value="Unassembled WGS sequence"/>
</dbReference>
<reference evidence="3" key="1">
    <citation type="submission" date="2020-11" db="EMBL/GenBank/DDBJ databases">
        <authorList>
            <consortium name="DOE Joint Genome Institute"/>
            <person name="Ahrendt S."/>
            <person name="Riley R."/>
            <person name="Andreopoulos W."/>
            <person name="Labutti K."/>
            <person name="Pangilinan J."/>
            <person name="Ruiz-Duenas F.J."/>
            <person name="Barrasa J.M."/>
            <person name="Sanchez-Garcia M."/>
            <person name="Camarero S."/>
            <person name="Miyauchi S."/>
            <person name="Serrano A."/>
            <person name="Linde D."/>
            <person name="Babiker R."/>
            <person name="Drula E."/>
            <person name="Ayuso-Fernandez I."/>
            <person name="Pacheco R."/>
            <person name="Padilla G."/>
            <person name="Ferreira P."/>
            <person name="Barriuso J."/>
            <person name="Kellner H."/>
            <person name="Castanera R."/>
            <person name="Alfaro M."/>
            <person name="Ramirez L."/>
            <person name="Pisabarro A.G."/>
            <person name="Kuo A."/>
            <person name="Tritt A."/>
            <person name="Lipzen A."/>
            <person name="He G."/>
            <person name="Yan M."/>
            <person name="Ng V."/>
            <person name="Cullen D."/>
            <person name="Martin F."/>
            <person name="Rosso M.-N."/>
            <person name="Henrissat B."/>
            <person name="Hibbett D."/>
            <person name="Martinez A.T."/>
            <person name="Grigoriev I.V."/>
        </authorList>
    </citation>
    <scope>NUCLEOTIDE SEQUENCE</scope>
    <source>
        <strain evidence="3">CIRM-BRFM 674</strain>
    </source>
</reference>
<dbReference type="AlphaFoldDB" id="A0A9P5YW45"/>
<sequence>MPSSGQDASRVDYQRLVSLITDKKASTRRSLRPPETTPSPPSTCNVSIQPPQSIFGVFFVTGSLLLVCVVLRSNGSLRPPVRLPLLDNIARSSCKEWSHPASVVSVSVCEVVFPEVPRIGLLTIHRTPVLLPIRLFPFG</sequence>
<dbReference type="EMBL" id="MU155289">
    <property type="protein sequence ID" value="KAF9476554.1"/>
    <property type="molecule type" value="Genomic_DNA"/>
</dbReference>
<evidence type="ECO:0000256" key="1">
    <source>
        <dbReference type="SAM" id="MobiDB-lite"/>
    </source>
</evidence>
<evidence type="ECO:0000313" key="4">
    <source>
        <dbReference type="Proteomes" id="UP000807469"/>
    </source>
</evidence>
<keyword evidence="2" id="KW-1133">Transmembrane helix</keyword>
<evidence type="ECO:0000256" key="2">
    <source>
        <dbReference type="SAM" id="Phobius"/>
    </source>
</evidence>